<evidence type="ECO:0000313" key="2">
    <source>
        <dbReference type="EMBL" id="APG61673.1"/>
    </source>
</evidence>
<dbReference type="CDD" id="cd03801">
    <property type="entry name" value="GT4_PimA-like"/>
    <property type="match status" value="1"/>
</dbReference>
<keyword evidence="3" id="KW-1185">Reference proteome</keyword>
<dbReference type="GO" id="GO:0016757">
    <property type="term" value="F:glycosyltransferase activity"/>
    <property type="evidence" value="ECO:0007669"/>
    <property type="project" value="InterPro"/>
</dbReference>
<dbReference type="InterPro" id="IPR001296">
    <property type="entry name" value="Glyco_trans_1"/>
</dbReference>
<dbReference type="AlphaFoldDB" id="A0A1L3J9A0"/>
<accession>A0A1L3J9A0</accession>
<evidence type="ECO:0000259" key="1">
    <source>
        <dbReference type="Pfam" id="PF00534"/>
    </source>
</evidence>
<dbReference type="KEGG" id="sphl:LPB140_01165"/>
<dbReference type="EMBL" id="CP018154">
    <property type="protein sequence ID" value="APG61673.1"/>
    <property type="molecule type" value="Genomic_DNA"/>
</dbReference>
<name>A0A1L3J9A0_9SPHN</name>
<dbReference type="RefSeq" id="WP_072558319.1">
    <property type="nucleotide sequence ID" value="NZ_CP018154.1"/>
</dbReference>
<dbReference type="SUPFAM" id="SSF53756">
    <property type="entry name" value="UDP-Glycosyltransferase/glycogen phosphorylase"/>
    <property type="match status" value="1"/>
</dbReference>
<organism evidence="2 3">
    <name type="scientific">Sphingorhabdus lutea</name>
    <dbReference type="NCBI Taxonomy" id="1913578"/>
    <lineage>
        <taxon>Bacteria</taxon>
        <taxon>Pseudomonadati</taxon>
        <taxon>Pseudomonadota</taxon>
        <taxon>Alphaproteobacteria</taxon>
        <taxon>Sphingomonadales</taxon>
        <taxon>Sphingomonadaceae</taxon>
        <taxon>Sphingorhabdus</taxon>
    </lineage>
</organism>
<dbReference type="STRING" id="1913578.LPB140_01165"/>
<gene>
    <name evidence="2" type="ORF">LPB140_01165</name>
</gene>
<dbReference type="PANTHER" id="PTHR12526">
    <property type="entry name" value="GLYCOSYLTRANSFERASE"/>
    <property type="match status" value="1"/>
</dbReference>
<feature type="domain" description="Glycosyl transferase family 1" evidence="1">
    <location>
        <begin position="163"/>
        <end position="300"/>
    </location>
</feature>
<dbReference type="Proteomes" id="UP000242561">
    <property type="component" value="Chromosome"/>
</dbReference>
<evidence type="ECO:0000313" key="3">
    <source>
        <dbReference type="Proteomes" id="UP000242561"/>
    </source>
</evidence>
<sequence>MNKYRITHINNDPNLGGVNNGLKFFNSPPISDHFDSKVVHIKNNHFIASEMNSDIIILHHALNWKSMPFIYSLKKRNPHAFLVWNDHHYIGDWEKYHVKNQSRFRMMVKICCALVDHIICVSDAQARWYISFAPQFKHKISVINPCTSKNELLQLPPPDFAIGKPLIIGALGRFCFAKGFDTMIKAFNMLPSHCSHQLLIGGFGPDEQQYRKYAGNNPKIIFDGRVDDVASFMARCDVMLIPSRYETFGSVATESMMAARPIITSYGGGLPDQVGNGGVSIDCTDPQIMADMLANISSLPLHNMAMAGREQVRHSYRERVGQWLNFCSEVTGLNVDADKNNQNGLMHIMAA</sequence>
<reference evidence="2 3" key="1">
    <citation type="submission" date="2016-11" db="EMBL/GenBank/DDBJ databases">
        <title>Sphingorhabdus sp. LPB0140, isolated from marine environment.</title>
        <authorList>
            <person name="Kim E."/>
            <person name="Yi H."/>
        </authorList>
    </citation>
    <scope>NUCLEOTIDE SEQUENCE [LARGE SCALE GENOMIC DNA]</scope>
    <source>
        <strain evidence="2 3">LPB0140</strain>
    </source>
</reference>
<dbReference type="Gene3D" id="3.40.50.2000">
    <property type="entry name" value="Glycogen Phosphorylase B"/>
    <property type="match status" value="2"/>
</dbReference>
<dbReference type="OrthoDB" id="9806708at2"/>
<proteinExistence type="predicted"/>
<dbReference type="Pfam" id="PF00534">
    <property type="entry name" value="Glycos_transf_1"/>
    <property type="match status" value="1"/>
</dbReference>
<protein>
    <recommendedName>
        <fullName evidence="1">Glycosyl transferase family 1 domain-containing protein</fullName>
    </recommendedName>
</protein>